<keyword evidence="9 15" id="KW-0482">Metalloprotease</keyword>
<comment type="cofactor">
    <cofactor evidence="14 15">
        <name>Zn(2+)</name>
        <dbReference type="ChEBI" id="CHEBI:29105"/>
    </cofactor>
    <text evidence="14 15">Binds 1 zinc ion per subunit.</text>
</comment>
<dbReference type="GO" id="GO:0071586">
    <property type="term" value="P:CAAX-box protein processing"/>
    <property type="evidence" value="ECO:0007669"/>
    <property type="project" value="UniProtKB-UniRule"/>
</dbReference>
<evidence type="ECO:0000259" key="17">
    <source>
        <dbReference type="Pfam" id="PF16491"/>
    </source>
</evidence>
<dbReference type="GO" id="GO:0046872">
    <property type="term" value="F:metal ion binding"/>
    <property type="evidence" value="ECO:0007669"/>
    <property type="project" value="UniProtKB-UniRule"/>
</dbReference>
<evidence type="ECO:0000256" key="14">
    <source>
        <dbReference type="PIRSR" id="PIRSR627057-2"/>
    </source>
</evidence>
<dbReference type="EMBL" id="QWIL01000331">
    <property type="protein sequence ID" value="RMY20275.1"/>
    <property type="molecule type" value="Genomic_DNA"/>
</dbReference>
<accession>A0A3M6ZYB2</accession>
<feature type="transmembrane region" description="Helical" evidence="15">
    <location>
        <begin position="314"/>
        <end position="334"/>
    </location>
</feature>
<sequence>MFDFLYSTAASLTSRLDNPSIPWKQLILTFAVGEFCLETCLQYRQYRVLQRKTIPAQLKNEIDQKTFDKSQAYGRAKAKFGLVQGIWSQMKNIAVIKYDMMPLLWAATGTFLANYAPARFQGQITQGLAFAFAYSWIETLLGLPFSWYYHFHLEEKFGFNKQTPGLFFSDLVKGQALSLAFGVPVGAAFLKIIQATGDNFFLYIWLFTLTVQLGAVTIYPIVIVPLFNKLTPLEPGKLKERVEALAGKLEFPLDELQVIDGSKRSAHSNAYFTGLPWKKKIVIYDTLIAKSSVPEIEAVLAHELGHWKMGHTTSLLAISSFHLFWVFGLFRVFINNNSLYESFGFHNIRPIIIGFILFNEVLSPTDSLVKLGMNIWTRRMEFQAGMSCKIPPYYPPITLLRCSNSPKEIYKLLLTISPFLLTDEFSNRLGYARELASSLIKLQIQNLSSMDADWMYSAYHYSHPILTERLKAVGWTSEHKVSSAGDAEEKTQ</sequence>
<dbReference type="Pfam" id="PF16491">
    <property type="entry name" value="Peptidase_M48_N"/>
    <property type="match status" value="1"/>
</dbReference>
<name>A0A3M6ZYB2_HORWE</name>
<evidence type="ECO:0000256" key="8">
    <source>
        <dbReference type="ARBA" id="ARBA00022989"/>
    </source>
</evidence>
<feature type="active site" description="Proton donor" evidence="13">
    <location>
        <position position="423"/>
    </location>
</feature>
<dbReference type="Pfam" id="PF01435">
    <property type="entry name" value="Peptidase_M48"/>
    <property type="match status" value="1"/>
</dbReference>
<protein>
    <recommendedName>
        <fullName evidence="15">CAAX prenyl protease</fullName>
        <ecNumber evidence="15">3.4.24.84</ecNumber>
    </recommendedName>
</protein>
<dbReference type="GO" id="GO:0005789">
    <property type="term" value="C:endoplasmic reticulum membrane"/>
    <property type="evidence" value="ECO:0007669"/>
    <property type="project" value="UniProtKB-SubCell"/>
</dbReference>
<evidence type="ECO:0000256" key="4">
    <source>
        <dbReference type="ARBA" id="ARBA00022723"/>
    </source>
</evidence>
<evidence type="ECO:0000256" key="1">
    <source>
        <dbReference type="ARBA" id="ARBA00004477"/>
    </source>
</evidence>
<evidence type="ECO:0000313" key="18">
    <source>
        <dbReference type="EMBL" id="RMY20275.1"/>
    </source>
</evidence>
<dbReference type="InterPro" id="IPR032456">
    <property type="entry name" value="Peptidase_M48_N"/>
</dbReference>
<evidence type="ECO:0000256" key="5">
    <source>
        <dbReference type="ARBA" id="ARBA00022801"/>
    </source>
</evidence>
<dbReference type="Proteomes" id="UP000271337">
    <property type="component" value="Unassembled WGS sequence"/>
</dbReference>
<gene>
    <name evidence="18" type="ORF">D0867_04113</name>
</gene>
<reference evidence="18 19" key="1">
    <citation type="journal article" date="2018" name="BMC Genomics">
        <title>Genomic evidence for intraspecific hybridization in a clonal and extremely halotolerant yeast.</title>
        <authorList>
            <person name="Gostincar C."/>
            <person name="Stajich J.E."/>
            <person name="Zupancic J."/>
            <person name="Zalar P."/>
            <person name="Gunde-Cimerman N."/>
        </authorList>
    </citation>
    <scope>NUCLEOTIDE SEQUENCE [LARGE SCALE GENOMIC DNA]</scope>
    <source>
        <strain evidence="18 19">EXF-6669</strain>
    </source>
</reference>
<feature type="domain" description="CAAX prenyl protease 1 N-terminal" evidence="17">
    <location>
        <begin position="45"/>
        <end position="229"/>
    </location>
</feature>
<dbReference type="PANTHER" id="PTHR10120">
    <property type="entry name" value="CAAX PRENYL PROTEASE 1"/>
    <property type="match status" value="1"/>
</dbReference>
<feature type="transmembrane region" description="Helical" evidence="15">
    <location>
        <begin position="171"/>
        <end position="190"/>
    </location>
</feature>
<keyword evidence="3 15" id="KW-0812">Transmembrane</keyword>
<feature type="transmembrane region" description="Helical" evidence="15">
    <location>
        <begin position="128"/>
        <end position="151"/>
    </location>
</feature>
<feature type="transmembrane region" description="Helical" evidence="15">
    <location>
        <begin position="202"/>
        <end position="227"/>
    </location>
</feature>
<keyword evidence="2 15" id="KW-0645">Protease</keyword>
<evidence type="ECO:0000259" key="16">
    <source>
        <dbReference type="Pfam" id="PF01435"/>
    </source>
</evidence>
<keyword evidence="10 15" id="KW-0472">Membrane</keyword>
<keyword evidence="6 15" id="KW-0256">Endoplasmic reticulum</keyword>
<keyword evidence="5 15" id="KW-0378">Hydrolase</keyword>
<evidence type="ECO:0000256" key="7">
    <source>
        <dbReference type="ARBA" id="ARBA00022833"/>
    </source>
</evidence>
<comment type="subcellular location">
    <subcellularLocation>
        <location evidence="1 15">Endoplasmic reticulum membrane</location>
        <topology evidence="1 15">Multi-pass membrane protein</topology>
    </subcellularLocation>
</comment>
<dbReference type="GO" id="GO:0004222">
    <property type="term" value="F:metalloendopeptidase activity"/>
    <property type="evidence" value="ECO:0007669"/>
    <property type="project" value="UniProtKB-UniRule"/>
</dbReference>
<comment type="function">
    <text evidence="15">Proteolytically removes the C-terminal three residues of farnesylated proteins.</text>
</comment>
<keyword evidence="8 15" id="KW-1133">Transmembrane helix</keyword>
<evidence type="ECO:0000256" key="12">
    <source>
        <dbReference type="ARBA" id="ARBA00060927"/>
    </source>
</evidence>
<dbReference type="FunFam" id="3.30.2010.10:FF:000002">
    <property type="entry name" value="CAAX prenyl protease"/>
    <property type="match status" value="1"/>
</dbReference>
<keyword evidence="7 14" id="KW-0862">Zinc</keyword>
<proteinExistence type="inferred from homology"/>
<evidence type="ECO:0000256" key="11">
    <source>
        <dbReference type="ARBA" id="ARBA00044456"/>
    </source>
</evidence>
<dbReference type="CDD" id="cd07343">
    <property type="entry name" value="M48A_Zmpste24p_like"/>
    <property type="match status" value="1"/>
</dbReference>
<dbReference type="EC" id="3.4.24.84" evidence="15"/>
<dbReference type="InterPro" id="IPR027057">
    <property type="entry name" value="CAXX_Prtase_1"/>
</dbReference>
<evidence type="ECO:0000313" key="19">
    <source>
        <dbReference type="Proteomes" id="UP000271337"/>
    </source>
</evidence>
<comment type="similarity">
    <text evidence="12 15">Belongs to the peptidase M48A family.</text>
</comment>
<evidence type="ECO:0000256" key="3">
    <source>
        <dbReference type="ARBA" id="ARBA00022692"/>
    </source>
</evidence>
<evidence type="ECO:0000256" key="15">
    <source>
        <dbReference type="RuleBase" id="RU366005"/>
    </source>
</evidence>
<dbReference type="Gene3D" id="3.30.2010.10">
    <property type="entry name" value="Metalloproteases ('zincins'), catalytic domain"/>
    <property type="match status" value="1"/>
</dbReference>
<evidence type="ECO:0000256" key="2">
    <source>
        <dbReference type="ARBA" id="ARBA00022670"/>
    </source>
</evidence>
<feature type="active site" evidence="13">
    <location>
        <position position="303"/>
    </location>
</feature>
<organism evidence="18 19">
    <name type="scientific">Hortaea werneckii</name>
    <name type="common">Black yeast</name>
    <name type="synonym">Cladosporium werneckii</name>
    <dbReference type="NCBI Taxonomy" id="91943"/>
    <lineage>
        <taxon>Eukaryota</taxon>
        <taxon>Fungi</taxon>
        <taxon>Dikarya</taxon>
        <taxon>Ascomycota</taxon>
        <taxon>Pezizomycotina</taxon>
        <taxon>Dothideomycetes</taxon>
        <taxon>Dothideomycetidae</taxon>
        <taxon>Mycosphaerellales</taxon>
        <taxon>Teratosphaeriaceae</taxon>
        <taxon>Hortaea</taxon>
    </lineage>
</organism>
<evidence type="ECO:0000256" key="6">
    <source>
        <dbReference type="ARBA" id="ARBA00022824"/>
    </source>
</evidence>
<evidence type="ECO:0000256" key="10">
    <source>
        <dbReference type="ARBA" id="ARBA00023136"/>
    </source>
</evidence>
<feature type="binding site" evidence="14">
    <location>
        <position position="381"/>
    </location>
    <ligand>
        <name>Zn(2+)</name>
        <dbReference type="ChEBI" id="CHEBI:29105"/>
        <note>catalytic</note>
    </ligand>
</feature>
<dbReference type="AlphaFoldDB" id="A0A3M6ZYB2"/>
<keyword evidence="4 14" id="KW-0479">Metal-binding</keyword>
<dbReference type="InterPro" id="IPR001915">
    <property type="entry name" value="Peptidase_M48"/>
</dbReference>
<evidence type="ECO:0000256" key="9">
    <source>
        <dbReference type="ARBA" id="ARBA00023049"/>
    </source>
</evidence>
<comment type="catalytic activity">
    <reaction evidence="11 15">
        <text>Hydrolyzes the peptide bond -P2-(S-farnesyl or geranylgeranyl)C-P1'-P2'-P3'-COOH where P1' and P2' are amino acids with aliphatic side chains and P3' is any C-terminal residue.</text>
        <dbReference type="EC" id="3.4.24.84"/>
    </reaction>
</comment>
<comment type="caution">
    <text evidence="18">The sequence shown here is derived from an EMBL/GenBank/DDBJ whole genome shotgun (WGS) entry which is preliminary data.</text>
</comment>
<feature type="binding site" evidence="14">
    <location>
        <position position="306"/>
    </location>
    <ligand>
        <name>Zn(2+)</name>
        <dbReference type="ChEBI" id="CHEBI:29105"/>
        <note>catalytic</note>
    </ligand>
</feature>
<evidence type="ECO:0000256" key="13">
    <source>
        <dbReference type="PIRSR" id="PIRSR627057-1"/>
    </source>
</evidence>
<dbReference type="OrthoDB" id="360839at2759"/>
<feature type="domain" description="Peptidase M48" evidence="16">
    <location>
        <begin position="233"/>
        <end position="384"/>
    </location>
</feature>
<comment type="caution">
    <text evidence="15">Lacks conserved residue(s) required for the propagation of feature annotation.</text>
</comment>
<feature type="binding site" evidence="14">
    <location>
        <position position="302"/>
    </location>
    <ligand>
        <name>Zn(2+)</name>
        <dbReference type="ChEBI" id="CHEBI:29105"/>
        <note>catalytic</note>
    </ligand>
</feature>